<name>A0A4R4EH03_9BACL</name>
<keyword evidence="1" id="KW-0812">Transmembrane</keyword>
<dbReference type="RefSeq" id="WP_132417042.1">
    <property type="nucleotide sequence ID" value="NZ_SKFG01000003.1"/>
</dbReference>
<keyword evidence="3" id="KW-1185">Reference proteome</keyword>
<keyword evidence="1" id="KW-1133">Transmembrane helix</keyword>
<dbReference type="Proteomes" id="UP000295418">
    <property type="component" value="Unassembled WGS sequence"/>
</dbReference>
<feature type="transmembrane region" description="Helical" evidence="1">
    <location>
        <begin position="7"/>
        <end position="28"/>
    </location>
</feature>
<feature type="transmembrane region" description="Helical" evidence="1">
    <location>
        <begin position="40"/>
        <end position="60"/>
    </location>
</feature>
<sequence>MHRVLVWVLLIKYVLSILPTLLMFYILIELFPYTGLGRIVALPMIFVINTVIIACGLAISKKIKKQYRIVIWTGIIILTISISILSYPQESGPHIVTQTKHAVIAIENYENITKDDLEIIENSSTKKLVNPDERYVVALYKYKHELPLDGTYKMYQREPVYFYDSHIRKIDDIPAKLIGYHKVIWWYLKTFKD</sequence>
<organism evidence="2 3">
    <name type="scientific">Paenibacillus albiflavus</name>
    <dbReference type="NCBI Taxonomy" id="2545760"/>
    <lineage>
        <taxon>Bacteria</taxon>
        <taxon>Bacillati</taxon>
        <taxon>Bacillota</taxon>
        <taxon>Bacilli</taxon>
        <taxon>Bacillales</taxon>
        <taxon>Paenibacillaceae</taxon>
        <taxon>Paenibacillus</taxon>
    </lineage>
</organism>
<protein>
    <submittedName>
        <fullName evidence="2">Uncharacterized protein</fullName>
    </submittedName>
</protein>
<gene>
    <name evidence="2" type="ORF">E0485_05850</name>
</gene>
<evidence type="ECO:0000313" key="2">
    <source>
        <dbReference type="EMBL" id="TCZ79384.1"/>
    </source>
</evidence>
<dbReference type="OrthoDB" id="2852938at2"/>
<evidence type="ECO:0000313" key="3">
    <source>
        <dbReference type="Proteomes" id="UP000295418"/>
    </source>
</evidence>
<reference evidence="2 3" key="1">
    <citation type="submission" date="2019-03" db="EMBL/GenBank/DDBJ databases">
        <authorList>
            <person name="Kim M.K.M."/>
        </authorList>
    </citation>
    <scope>NUCLEOTIDE SEQUENCE [LARGE SCALE GENOMIC DNA]</scope>
    <source>
        <strain evidence="2 3">18JY21-1</strain>
    </source>
</reference>
<dbReference type="EMBL" id="SKFG01000003">
    <property type="protein sequence ID" value="TCZ79384.1"/>
    <property type="molecule type" value="Genomic_DNA"/>
</dbReference>
<keyword evidence="1" id="KW-0472">Membrane</keyword>
<comment type="caution">
    <text evidence="2">The sequence shown here is derived from an EMBL/GenBank/DDBJ whole genome shotgun (WGS) entry which is preliminary data.</text>
</comment>
<accession>A0A4R4EH03</accession>
<feature type="transmembrane region" description="Helical" evidence="1">
    <location>
        <begin position="67"/>
        <end position="87"/>
    </location>
</feature>
<evidence type="ECO:0000256" key="1">
    <source>
        <dbReference type="SAM" id="Phobius"/>
    </source>
</evidence>
<dbReference type="AlphaFoldDB" id="A0A4R4EH03"/>
<proteinExistence type="predicted"/>